<reference evidence="2 3" key="1">
    <citation type="submission" date="2016-08" db="EMBL/GenBank/DDBJ databases">
        <title>Whole genome sequence of Mesorhizobium sp. strain UASWS1009 isolated from industrial sewage.</title>
        <authorList>
            <person name="Crovadore J."/>
            <person name="Calmin G."/>
            <person name="Chablais R."/>
            <person name="Cochard B."/>
            <person name="Lefort F."/>
        </authorList>
    </citation>
    <scope>NUCLEOTIDE SEQUENCE [LARGE SCALE GENOMIC DNA]</scope>
    <source>
        <strain evidence="2 3">UASWS1009</strain>
    </source>
</reference>
<keyword evidence="3" id="KW-1185">Reference proteome</keyword>
<gene>
    <name evidence="2" type="ORF">QV13_07325</name>
</gene>
<name>A0A1C2E387_9HYPH</name>
<proteinExistence type="predicted"/>
<evidence type="ECO:0000313" key="3">
    <source>
        <dbReference type="Proteomes" id="UP000094412"/>
    </source>
</evidence>
<protein>
    <submittedName>
        <fullName evidence="2">Uncharacterized protein</fullName>
    </submittedName>
</protein>
<feature type="transmembrane region" description="Helical" evidence="1">
    <location>
        <begin position="55"/>
        <end position="73"/>
    </location>
</feature>
<dbReference type="Proteomes" id="UP000094412">
    <property type="component" value="Unassembled WGS sequence"/>
</dbReference>
<keyword evidence="1" id="KW-1133">Transmembrane helix</keyword>
<evidence type="ECO:0000256" key="1">
    <source>
        <dbReference type="SAM" id="Phobius"/>
    </source>
</evidence>
<keyword evidence="1" id="KW-0812">Transmembrane</keyword>
<dbReference type="EMBL" id="MDEO01000028">
    <property type="protein sequence ID" value="OCX21459.1"/>
    <property type="molecule type" value="Genomic_DNA"/>
</dbReference>
<dbReference type="OrthoDB" id="6950534at2"/>
<dbReference type="RefSeq" id="WP_065997175.1">
    <property type="nucleotide sequence ID" value="NZ_MDEO01000028.1"/>
</dbReference>
<accession>A0A1C2E387</accession>
<sequence>MTELSGLAGAGAGGASGDLSRELDKELAVRLQSLRMEPHASSDCFATSRPIIIEGLFWAAVGAAIWIGTLVVIGRGAL</sequence>
<evidence type="ECO:0000313" key="2">
    <source>
        <dbReference type="EMBL" id="OCX21459.1"/>
    </source>
</evidence>
<comment type="caution">
    <text evidence="2">The sequence shown here is derived from an EMBL/GenBank/DDBJ whole genome shotgun (WGS) entry which is preliminary data.</text>
</comment>
<dbReference type="AlphaFoldDB" id="A0A1C2E387"/>
<organism evidence="2 3">
    <name type="scientific">Mesorhizobium hungaricum</name>
    <dbReference type="NCBI Taxonomy" id="1566387"/>
    <lineage>
        <taxon>Bacteria</taxon>
        <taxon>Pseudomonadati</taxon>
        <taxon>Pseudomonadota</taxon>
        <taxon>Alphaproteobacteria</taxon>
        <taxon>Hyphomicrobiales</taxon>
        <taxon>Phyllobacteriaceae</taxon>
        <taxon>Mesorhizobium</taxon>
    </lineage>
</organism>
<keyword evidence="1" id="KW-0472">Membrane</keyword>